<protein>
    <submittedName>
        <fullName evidence="2">Uncharacterized protein</fullName>
    </submittedName>
</protein>
<dbReference type="AlphaFoldDB" id="A0A645GAD6"/>
<proteinExistence type="predicted"/>
<comment type="caution">
    <text evidence="2">The sequence shown here is derived from an EMBL/GenBank/DDBJ whole genome shotgun (WGS) entry which is preliminary data.</text>
</comment>
<reference evidence="2" key="1">
    <citation type="submission" date="2019-08" db="EMBL/GenBank/DDBJ databases">
        <authorList>
            <person name="Kucharzyk K."/>
            <person name="Murdoch R.W."/>
            <person name="Higgins S."/>
            <person name="Loffler F."/>
        </authorList>
    </citation>
    <scope>NUCLEOTIDE SEQUENCE</scope>
</reference>
<organism evidence="2">
    <name type="scientific">bioreactor metagenome</name>
    <dbReference type="NCBI Taxonomy" id="1076179"/>
    <lineage>
        <taxon>unclassified sequences</taxon>
        <taxon>metagenomes</taxon>
        <taxon>ecological metagenomes</taxon>
    </lineage>
</organism>
<sequence>MCRERLFLIWNEAYSAVCRKSRLTEDCRETARFLMERNILCGDALSLLGRDGQPLVFSQWSLIGRQFKRADYTLDGLINVKPKIADQIPLPKAPPAIQQQSLLKQEPLIQQTSLLEGLSLVPDNVPTDTEDEKGAVPPSALPRTDEEGRLLFEYPLTDYWRIANEHQRHQSTGL</sequence>
<name>A0A645GAD6_9ZZZZ</name>
<feature type="region of interest" description="Disordered" evidence="1">
    <location>
        <begin position="122"/>
        <end position="144"/>
    </location>
</feature>
<evidence type="ECO:0000313" key="2">
    <source>
        <dbReference type="EMBL" id="MPN21034.1"/>
    </source>
</evidence>
<evidence type="ECO:0000256" key="1">
    <source>
        <dbReference type="SAM" id="MobiDB-lite"/>
    </source>
</evidence>
<dbReference type="EMBL" id="VSSQ01068907">
    <property type="protein sequence ID" value="MPN21034.1"/>
    <property type="molecule type" value="Genomic_DNA"/>
</dbReference>
<gene>
    <name evidence="2" type="ORF">SDC9_168413</name>
</gene>
<accession>A0A645GAD6</accession>